<accession>A0ABT6DE82</accession>
<name>A0ABT6DE82_9BACT</name>
<comment type="caution">
    <text evidence="1">The sequence shown here is derived from an EMBL/GenBank/DDBJ whole genome shotgun (WGS) entry which is preliminary data.</text>
</comment>
<gene>
    <name evidence="1" type="ORF">NWE73_02105</name>
</gene>
<organism evidence="1 2">
    <name type="scientific">Bdellovibrio svalbardensis</name>
    <dbReference type="NCBI Taxonomy" id="2972972"/>
    <lineage>
        <taxon>Bacteria</taxon>
        <taxon>Pseudomonadati</taxon>
        <taxon>Bdellovibrionota</taxon>
        <taxon>Bdellovibrionia</taxon>
        <taxon>Bdellovibrionales</taxon>
        <taxon>Pseudobdellovibrionaceae</taxon>
        <taxon>Bdellovibrio</taxon>
    </lineage>
</organism>
<sequence>MTDGNVEVEKHQIDELVSKVKADISRNKGKVILGVFNDKIPVILRHEGERPLIHELFNEREYRIHFEDINGVWWIQLNNSSARFAFYIPEELKKIIASNPISNVLDVKQRHMSTLTITYRFNGNAITVKLFVDSEWIKKLIV</sequence>
<dbReference type="Proteomes" id="UP001152321">
    <property type="component" value="Unassembled WGS sequence"/>
</dbReference>
<reference evidence="1" key="1">
    <citation type="submission" date="2022-08" db="EMBL/GenBank/DDBJ databases">
        <title>Novel Bdellovibrio Species Isolated from Svalbard: Designation Bdellovibrio svalbardensis.</title>
        <authorList>
            <person name="Mitchell R.J."/>
            <person name="Choi S.Y."/>
        </authorList>
    </citation>
    <scope>NUCLEOTIDE SEQUENCE</scope>
    <source>
        <strain evidence="1">PAP01</strain>
    </source>
</reference>
<dbReference type="EMBL" id="JANRMI010000001">
    <property type="protein sequence ID" value="MDG0815136.1"/>
    <property type="molecule type" value="Genomic_DNA"/>
</dbReference>
<evidence type="ECO:0000313" key="1">
    <source>
        <dbReference type="EMBL" id="MDG0815136.1"/>
    </source>
</evidence>
<dbReference type="RefSeq" id="WP_277576612.1">
    <property type="nucleotide sequence ID" value="NZ_JANRMI010000001.1"/>
</dbReference>
<proteinExistence type="predicted"/>
<evidence type="ECO:0000313" key="2">
    <source>
        <dbReference type="Proteomes" id="UP001152321"/>
    </source>
</evidence>
<keyword evidence="2" id="KW-1185">Reference proteome</keyword>
<protein>
    <submittedName>
        <fullName evidence="1">Uncharacterized protein</fullName>
    </submittedName>
</protein>